<keyword evidence="6" id="KW-1185">Reference proteome</keyword>
<dbReference type="SUPFAM" id="SSF46565">
    <property type="entry name" value="Chaperone J-domain"/>
    <property type="match status" value="1"/>
</dbReference>
<dbReference type="SMART" id="SM00271">
    <property type="entry name" value="DnaJ"/>
    <property type="match status" value="1"/>
</dbReference>
<dbReference type="Pfam" id="PF00226">
    <property type="entry name" value="DnaJ"/>
    <property type="match status" value="1"/>
</dbReference>
<dbReference type="SUPFAM" id="SSF52833">
    <property type="entry name" value="Thioredoxin-like"/>
    <property type="match status" value="1"/>
</dbReference>
<dbReference type="InterPro" id="IPR036249">
    <property type="entry name" value="Thioredoxin-like_sf"/>
</dbReference>
<dbReference type="Gene3D" id="3.40.30.10">
    <property type="entry name" value="Glutaredoxin"/>
    <property type="match status" value="1"/>
</dbReference>
<feature type="transmembrane region" description="Helical" evidence="2">
    <location>
        <begin position="509"/>
        <end position="533"/>
    </location>
</feature>
<evidence type="ECO:0000256" key="3">
    <source>
        <dbReference type="SAM" id="SignalP"/>
    </source>
</evidence>
<feature type="compositionally biased region" description="Low complexity" evidence="1">
    <location>
        <begin position="563"/>
        <end position="582"/>
    </location>
</feature>
<dbReference type="PROSITE" id="PS50076">
    <property type="entry name" value="DNAJ_2"/>
    <property type="match status" value="1"/>
</dbReference>
<keyword evidence="2" id="KW-0472">Membrane</keyword>
<dbReference type="PRINTS" id="PR00625">
    <property type="entry name" value="JDOMAIN"/>
</dbReference>
<feature type="domain" description="J" evidence="4">
    <location>
        <begin position="34"/>
        <end position="90"/>
    </location>
</feature>
<dbReference type="InterPro" id="IPR036869">
    <property type="entry name" value="J_dom_sf"/>
</dbReference>
<protein>
    <submittedName>
        <fullName evidence="5">DnaJ domain-containing protein</fullName>
    </submittedName>
</protein>
<feature type="compositionally biased region" description="Basic and acidic residues" evidence="1">
    <location>
        <begin position="552"/>
        <end position="562"/>
    </location>
</feature>
<evidence type="ECO:0000256" key="2">
    <source>
        <dbReference type="SAM" id="Phobius"/>
    </source>
</evidence>
<evidence type="ECO:0000259" key="4">
    <source>
        <dbReference type="PROSITE" id="PS50076"/>
    </source>
</evidence>
<dbReference type="PANTHER" id="PTHR44303">
    <property type="entry name" value="DNAJ HOMOLOG SUBFAMILY C MEMBER 16"/>
    <property type="match status" value="1"/>
</dbReference>
<keyword evidence="2" id="KW-0812">Transmembrane</keyword>
<evidence type="ECO:0000313" key="5">
    <source>
        <dbReference type="EMBL" id="KAI1711897.1"/>
    </source>
</evidence>
<dbReference type="InterPro" id="IPR052448">
    <property type="entry name" value="DnaJ_C16_autophagy_reg"/>
</dbReference>
<reference evidence="5" key="1">
    <citation type="submission" date="2022-01" db="EMBL/GenBank/DDBJ databases">
        <title>Genome Sequence Resource for Two Populations of Ditylenchus destructor, the Migratory Endoparasitic Phytonematode.</title>
        <authorList>
            <person name="Zhang H."/>
            <person name="Lin R."/>
            <person name="Xie B."/>
        </authorList>
    </citation>
    <scope>NUCLEOTIDE SEQUENCE</scope>
    <source>
        <strain evidence="5">BazhouSP</strain>
    </source>
</reference>
<gene>
    <name evidence="5" type="ORF">DdX_09857</name>
</gene>
<comment type="caution">
    <text evidence="5">The sequence shown here is derived from an EMBL/GenBank/DDBJ whole genome shotgun (WGS) entry which is preliminary data.</text>
</comment>
<name>A0AAD4N1W4_9BILA</name>
<dbReference type="Gene3D" id="1.10.287.110">
    <property type="entry name" value="DnaJ domain"/>
    <property type="match status" value="1"/>
</dbReference>
<accession>A0AAD4N1W4</accession>
<feature type="region of interest" description="Disordered" evidence="1">
    <location>
        <begin position="543"/>
        <end position="582"/>
    </location>
</feature>
<dbReference type="CDD" id="cd06257">
    <property type="entry name" value="DnaJ"/>
    <property type="match status" value="1"/>
</dbReference>
<evidence type="ECO:0000313" key="6">
    <source>
        <dbReference type="Proteomes" id="UP001201812"/>
    </source>
</evidence>
<dbReference type="Proteomes" id="UP001201812">
    <property type="component" value="Unassembled WGS sequence"/>
</dbReference>
<evidence type="ECO:0000256" key="1">
    <source>
        <dbReference type="SAM" id="MobiDB-lite"/>
    </source>
</evidence>
<dbReference type="EMBL" id="JAKKPZ010000020">
    <property type="protein sequence ID" value="KAI1711897.1"/>
    <property type="molecule type" value="Genomic_DNA"/>
</dbReference>
<dbReference type="PANTHER" id="PTHR44303:SF2">
    <property type="entry name" value="DNAJ HOMOLOG SUBFAMILY C MEMBER 16"/>
    <property type="match status" value="1"/>
</dbReference>
<proteinExistence type="predicted"/>
<sequence>MHICNFLNKGIMHPFYLLLFVSIFSLVIASSPSDPYSVLGIPGSASQREIKQAYKRLAMEWHPDKNSSPEAGDKFMEINQAYEFNFAFGGFGGKSSSSFHAHRITLRMYTTSLLEKSYTQPFIIYAYSSYCQVCFMLEPVWKDAIKDLEALGYGIGTANYATDGGLFEKLRISHLPSIVVLVEGRVIHYRGSMNALNPKTIRVFARDAIPVTYLSKLNTYTALRRFLDQWEPTNKASVLMVASTEEPKLRYLLAAMKFSHFARFAYVNINNGHTDVNEMKRALGIQCSECEHIFIFKENPELGPVVRLTSDNRQLSTEEISELIHKNKFLQLPRLSSMGFFDDLCPVSSRSLRHFCIILPVFDTSDEKEYTKAMRKFVQTYSDQLSTERVHISSIFVNKQRQFMDEFKHVRSTYEENRSILVLWRFEYVKAKYLWLPNIWSTKPENMHKSFETLREHIYLLARGTLKMDHTARINHLTDEYIPNWFTQISRTIVRMAETVWFHITREEALPVISVVGTLFFIFVVGYWLNWLVSDSAKQKQFQQEKPQFGTEQKEWHPEDPKTQSTHRSSTSTGTTKASSCTAKQRIWREMEPMIHELRAETYFGLIRLLKPGCRSIIILVDPESKDILLSQFARYIHPLRNNKTFSFGFLMVNKNLAWFRSLLELTLPEDEENENAPSVAVGPLISRKRLKRKTPTKDQINLENVLNGFSGFLDRLLEGSSRRYYIPEWPDNLK</sequence>
<feature type="chain" id="PRO_5042251369" evidence="3">
    <location>
        <begin position="30"/>
        <end position="735"/>
    </location>
</feature>
<dbReference type="AlphaFoldDB" id="A0AAD4N1W4"/>
<feature type="signal peptide" evidence="3">
    <location>
        <begin position="1"/>
        <end position="29"/>
    </location>
</feature>
<keyword evidence="2" id="KW-1133">Transmembrane helix</keyword>
<keyword evidence="3" id="KW-0732">Signal</keyword>
<dbReference type="InterPro" id="IPR001623">
    <property type="entry name" value="DnaJ_domain"/>
</dbReference>
<organism evidence="5 6">
    <name type="scientific">Ditylenchus destructor</name>
    <dbReference type="NCBI Taxonomy" id="166010"/>
    <lineage>
        <taxon>Eukaryota</taxon>
        <taxon>Metazoa</taxon>
        <taxon>Ecdysozoa</taxon>
        <taxon>Nematoda</taxon>
        <taxon>Chromadorea</taxon>
        <taxon>Rhabditida</taxon>
        <taxon>Tylenchina</taxon>
        <taxon>Tylenchomorpha</taxon>
        <taxon>Sphaerularioidea</taxon>
        <taxon>Anguinidae</taxon>
        <taxon>Anguininae</taxon>
        <taxon>Ditylenchus</taxon>
    </lineage>
</organism>